<dbReference type="InterPro" id="IPR036568">
    <property type="entry name" value="GGCT-like_sf"/>
</dbReference>
<evidence type="ECO:0000256" key="1">
    <source>
        <dbReference type="ARBA" id="ARBA00008861"/>
    </source>
</evidence>
<evidence type="ECO:0000259" key="5">
    <source>
        <dbReference type="Pfam" id="PF06094"/>
    </source>
</evidence>
<sequence>MTHFRTYPNDKHRSPNASPHLPQRIPPAHTHKLCPGRQPTRYTKPLLTNTGTLMAPEILHRVIHGRPEPEPWQKAMLSFKPAILHGYRRHRVRGADYPGIVPCPSNGSTEESGNAAVLGTVVSGLTDGDVHRLDIFEGSEYVKERVRVRVLAESLSVGGRQEASIAKNPDRHLKDVLDAAGAEFADEREEVEALTYVYVAGQDQLEDAEWDFEAFKRDKMAWWVGADESEW</sequence>
<dbReference type="Pfam" id="PF06094">
    <property type="entry name" value="GGACT"/>
    <property type="match status" value="1"/>
</dbReference>
<name>A0A397GUJ2_ASPTH</name>
<dbReference type="OrthoDB" id="1044435at2759"/>
<proteinExistence type="inferred from homology"/>
<dbReference type="CDD" id="cd06661">
    <property type="entry name" value="GGCT_like"/>
    <property type="match status" value="1"/>
</dbReference>
<comment type="similarity">
    <text evidence="1">Belongs to the gamma-glutamylcyclotransferase family.</text>
</comment>
<accession>A0A397GUJ2</accession>
<dbReference type="Proteomes" id="UP000215305">
    <property type="component" value="Unassembled WGS sequence"/>
</dbReference>
<dbReference type="InterPro" id="IPR045038">
    <property type="entry name" value="AIG2-like"/>
</dbReference>
<feature type="domain" description="Gamma-glutamylcyclotransferase AIG2-like" evidence="5">
    <location>
        <begin position="51"/>
        <end position="152"/>
    </location>
</feature>
<evidence type="ECO:0000256" key="3">
    <source>
        <dbReference type="ARBA" id="ARBA00030602"/>
    </source>
</evidence>
<dbReference type="PANTHER" id="PTHR31544">
    <property type="entry name" value="AIG2-LIKE PROTEIN D"/>
    <property type="match status" value="1"/>
</dbReference>
<keyword evidence="7" id="KW-1185">Reference proteome</keyword>
<dbReference type="Gene3D" id="3.10.490.10">
    <property type="entry name" value="Gamma-glutamyl cyclotransferase-like"/>
    <property type="match status" value="1"/>
</dbReference>
<dbReference type="InterPro" id="IPR013024">
    <property type="entry name" value="GGCT-like"/>
</dbReference>
<keyword evidence="2" id="KW-0808">Transferase</keyword>
<evidence type="ECO:0000256" key="2">
    <source>
        <dbReference type="ARBA" id="ARBA00022679"/>
    </source>
</evidence>
<evidence type="ECO:0000313" key="6">
    <source>
        <dbReference type="EMBL" id="RHZ54682.1"/>
    </source>
</evidence>
<organism evidence="6 7">
    <name type="scientific">Aspergillus thermomutatus</name>
    <name type="common">Neosartorya pseudofischeri</name>
    <dbReference type="NCBI Taxonomy" id="41047"/>
    <lineage>
        <taxon>Eukaryota</taxon>
        <taxon>Fungi</taxon>
        <taxon>Dikarya</taxon>
        <taxon>Ascomycota</taxon>
        <taxon>Pezizomycotina</taxon>
        <taxon>Eurotiomycetes</taxon>
        <taxon>Eurotiomycetidae</taxon>
        <taxon>Eurotiales</taxon>
        <taxon>Aspergillaceae</taxon>
        <taxon>Aspergillus</taxon>
        <taxon>Aspergillus subgen. Fumigati</taxon>
    </lineage>
</organism>
<dbReference type="GeneID" id="38127319"/>
<dbReference type="GO" id="GO:0016740">
    <property type="term" value="F:transferase activity"/>
    <property type="evidence" value="ECO:0007669"/>
    <property type="project" value="UniProtKB-KW"/>
</dbReference>
<dbReference type="InterPro" id="IPR009288">
    <property type="entry name" value="AIG2-like_dom"/>
</dbReference>
<comment type="caution">
    <text evidence="6">The sequence shown here is derived from an EMBL/GenBank/DDBJ whole genome shotgun (WGS) entry which is preliminary data.</text>
</comment>
<gene>
    <name evidence="6" type="ORF">CDV56_105345</name>
</gene>
<dbReference type="PANTHER" id="PTHR31544:SF2">
    <property type="entry name" value="AIG2-LIKE PROTEIN D"/>
    <property type="match status" value="1"/>
</dbReference>
<dbReference type="SUPFAM" id="SSF110857">
    <property type="entry name" value="Gamma-glutamyl cyclotransferase-like"/>
    <property type="match status" value="1"/>
</dbReference>
<reference evidence="6" key="1">
    <citation type="submission" date="2018-08" db="EMBL/GenBank/DDBJ databases">
        <title>Draft genome sequence of azole-resistant Aspergillus thermomutatus (Neosartorya pseudofischeri) strain HMR AF 39, isolated from a human nasal aspirate.</title>
        <authorList>
            <person name="Parent-Michaud M."/>
            <person name="Dufresne P.J."/>
            <person name="Fournier E."/>
            <person name="Martineau C."/>
            <person name="Moreira S."/>
            <person name="Perkins V."/>
            <person name="De Repentigny L."/>
            <person name="Dufresne S.F."/>
        </authorList>
    </citation>
    <scope>NUCLEOTIDE SEQUENCE [LARGE SCALE GENOMIC DNA]</scope>
    <source>
        <strain evidence="6">HMR AF 39</strain>
    </source>
</reference>
<dbReference type="AlphaFoldDB" id="A0A397GUJ2"/>
<dbReference type="VEuPathDB" id="FungiDB:CDV56_105345"/>
<dbReference type="RefSeq" id="XP_026614085.1">
    <property type="nucleotide sequence ID" value="XM_026758964.1"/>
</dbReference>
<feature type="region of interest" description="Disordered" evidence="4">
    <location>
        <begin position="1"/>
        <end position="41"/>
    </location>
</feature>
<dbReference type="EMBL" id="NKHU02000107">
    <property type="protein sequence ID" value="RHZ54682.1"/>
    <property type="molecule type" value="Genomic_DNA"/>
</dbReference>
<protein>
    <recommendedName>
        <fullName evidence="3">Putative gamma-glutamylcyclotransferase</fullName>
    </recommendedName>
</protein>
<evidence type="ECO:0000256" key="4">
    <source>
        <dbReference type="SAM" id="MobiDB-lite"/>
    </source>
</evidence>
<evidence type="ECO:0000313" key="7">
    <source>
        <dbReference type="Proteomes" id="UP000215305"/>
    </source>
</evidence>